<evidence type="ECO:0008006" key="4">
    <source>
        <dbReference type="Google" id="ProtNLM"/>
    </source>
</evidence>
<evidence type="ECO:0000313" key="3">
    <source>
        <dbReference type="Proteomes" id="UP000033710"/>
    </source>
</evidence>
<accession>A0A0F2MBC7</accession>
<dbReference type="Proteomes" id="UP000033710">
    <property type="component" value="Unassembled WGS sequence"/>
</dbReference>
<dbReference type="GO" id="GO:0033617">
    <property type="term" value="P:mitochondrial respiratory chain complex IV assembly"/>
    <property type="evidence" value="ECO:0007669"/>
    <property type="project" value="InterPro"/>
</dbReference>
<dbReference type="KEGG" id="ssck:SPSK_09537"/>
<comment type="caution">
    <text evidence="2">The sequence shown here is derived from an EMBL/GenBank/DDBJ whole genome shotgun (WGS) entry which is preliminary data.</text>
</comment>
<dbReference type="RefSeq" id="XP_016588132.1">
    <property type="nucleotide sequence ID" value="XM_016736109.1"/>
</dbReference>
<dbReference type="InterPro" id="IPR042432">
    <property type="entry name" value="Coa1_fungi"/>
</dbReference>
<organism evidence="2 3">
    <name type="scientific">Sporothrix schenckii 1099-18</name>
    <dbReference type="NCBI Taxonomy" id="1397361"/>
    <lineage>
        <taxon>Eukaryota</taxon>
        <taxon>Fungi</taxon>
        <taxon>Dikarya</taxon>
        <taxon>Ascomycota</taxon>
        <taxon>Pezizomycotina</taxon>
        <taxon>Sordariomycetes</taxon>
        <taxon>Sordariomycetidae</taxon>
        <taxon>Ophiostomatales</taxon>
        <taxon>Ophiostomataceae</taxon>
        <taxon>Sporothrix</taxon>
    </lineage>
</organism>
<gene>
    <name evidence="2" type="ORF">SPSK_09537</name>
</gene>
<dbReference type="Pfam" id="PF08695">
    <property type="entry name" value="Coa1"/>
    <property type="match status" value="1"/>
</dbReference>
<reference evidence="2 3" key="1">
    <citation type="journal article" date="2014" name="BMC Genomics">
        <title>Comparative genomics of the major fungal agents of human and animal Sporotrichosis: Sporothrix schenckii and Sporothrix brasiliensis.</title>
        <authorList>
            <person name="Teixeira M.M."/>
            <person name="de Almeida L.G."/>
            <person name="Kubitschek-Barreira P."/>
            <person name="Alves F.L."/>
            <person name="Kioshima E.S."/>
            <person name="Abadio A.K."/>
            <person name="Fernandes L."/>
            <person name="Derengowski L.S."/>
            <person name="Ferreira K.S."/>
            <person name="Souza R.C."/>
            <person name="Ruiz J.C."/>
            <person name="de Andrade N.C."/>
            <person name="Paes H.C."/>
            <person name="Nicola A.M."/>
            <person name="Albuquerque P."/>
            <person name="Gerber A.L."/>
            <person name="Martins V.P."/>
            <person name="Peconick L.D."/>
            <person name="Neto A.V."/>
            <person name="Chaucanez C.B."/>
            <person name="Silva P.A."/>
            <person name="Cunha O.L."/>
            <person name="de Oliveira F.F."/>
            <person name="dos Santos T.C."/>
            <person name="Barros A.L."/>
            <person name="Soares M.A."/>
            <person name="de Oliveira L.M."/>
            <person name="Marini M.M."/>
            <person name="Villalobos-Duno H."/>
            <person name="Cunha M.M."/>
            <person name="de Hoog S."/>
            <person name="da Silveira J.F."/>
            <person name="Henrissat B."/>
            <person name="Nino-Vega G.A."/>
            <person name="Cisalpino P.S."/>
            <person name="Mora-Montes H.M."/>
            <person name="Almeida S.R."/>
            <person name="Stajich J.E."/>
            <person name="Lopes-Bezerra L.M."/>
            <person name="Vasconcelos A.T."/>
            <person name="Felipe M.S."/>
        </authorList>
    </citation>
    <scope>NUCLEOTIDE SEQUENCE [LARGE SCALE GENOMIC DNA]</scope>
    <source>
        <strain evidence="2 3">1099-18</strain>
    </source>
</reference>
<dbReference type="GO" id="GO:0005743">
    <property type="term" value="C:mitochondrial inner membrane"/>
    <property type="evidence" value="ECO:0007669"/>
    <property type="project" value="TreeGrafter"/>
</dbReference>
<dbReference type="VEuPathDB" id="FungiDB:SPSK_09537"/>
<feature type="region of interest" description="Disordered" evidence="1">
    <location>
        <begin position="1"/>
        <end position="52"/>
    </location>
</feature>
<evidence type="ECO:0000313" key="2">
    <source>
        <dbReference type="EMBL" id="KJR85456.1"/>
    </source>
</evidence>
<reference evidence="2 3" key="2">
    <citation type="journal article" date="2015" name="Eukaryot. Cell">
        <title>Asexual propagation of a virulent clone complex in a human and feline outbreak of sporotrichosis.</title>
        <authorList>
            <person name="Teixeira Mde M."/>
            <person name="Rodrigues A.M."/>
            <person name="Tsui C.K."/>
            <person name="de Almeida L.G."/>
            <person name="Van Diepeningen A.D."/>
            <person name="van den Ende B.G."/>
            <person name="Fernandes G.F."/>
            <person name="Kano R."/>
            <person name="Hamelin R.C."/>
            <person name="Lopes-Bezerra L.M."/>
            <person name="Vasconcelos A.T."/>
            <person name="de Hoog S."/>
            <person name="de Camargo Z.P."/>
            <person name="Felipe M.S."/>
        </authorList>
    </citation>
    <scope>NUCLEOTIDE SEQUENCE [LARGE SCALE GENOMIC DNA]</scope>
    <source>
        <strain evidence="2 3">1099-18</strain>
    </source>
</reference>
<dbReference type="GeneID" id="27671386"/>
<dbReference type="InterPro" id="IPR014807">
    <property type="entry name" value="Coa1"/>
</dbReference>
<evidence type="ECO:0000256" key="1">
    <source>
        <dbReference type="SAM" id="MobiDB-lite"/>
    </source>
</evidence>
<dbReference type="PANTHER" id="PTHR28523">
    <property type="entry name" value="CYTOCHROME C OXIDASE ASSEMBLY FACTOR 1"/>
    <property type="match status" value="1"/>
</dbReference>
<dbReference type="OrthoDB" id="2100652at2759"/>
<proteinExistence type="predicted"/>
<dbReference type="EMBL" id="AXCR01000007">
    <property type="protein sequence ID" value="KJR85456.1"/>
    <property type="molecule type" value="Genomic_DNA"/>
</dbReference>
<sequence length="341" mass="37063">MHLNGVQISTRDTGFSPVRDTTASQDQSISTTSDALQPSGQQTTGDGLNCASSALPHSIRHTHITMLSTAAGRRALTAGLLRPRQPLGLGLGLARATCPALFILASSPSSLPSSTSLSLSSSTSAAGRRTYVSAPRPGDGPLMERRADRELPDVVKGRFRWSRTLPWFLLIVAGCSVAIFNYQKASSPVVASTLYALRTSPKARAYLGDEVYFQQRIPWIAGEMNQMRGRIDINFMVKGTRNTARMRFTSNRPTARGTFETVEWSLETSDGRKIDLLEDVTNDPFRGIQILPEEYVESLEQDFGVVPPPGGVHGEHGSAVISANALQPVKETHGFRQPTKR</sequence>
<dbReference type="PANTHER" id="PTHR28523:SF1">
    <property type="entry name" value="CYTOCHROME C OXIDASE ASSEMBLY FACTOR 1"/>
    <property type="match status" value="1"/>
</dbReference>
<protein>
    <recommendedName>
        <fullName evidence="4">Cytochrome oxidase complex assembly protein</fullName>
    </recommendedName>
</protein>
<name>A0A0F2MBC7_SPOSC</name>
<dbReference type="AlphaFoldDB" id="A0A0F2MBC7"/>